<dbReference type="InterPro" id="IPR046432">
    <property type="entry name" value="TASOR"/>
</dbReference>
<dbReference type="OrthoDB" id="5960959at2759"/>
<dbReference type="GO" id="GO:0005654">
    <property type="term" value="C:nucleoplasm"/>
    <property type="evidence" value="ECO:0007669"/>
    <property type="project" value="TreeGrafter"/>
</dbReference>
<feature type="region of interest" description="Disordered" evidence="1">
    <location>
        <begin position="1035"/>
        <end position="1082"/>
    </location>
</feature>
<feature type="region of interest" description="Disordered" evidence="1">
    <location>
        <begin position="292"/>
        <end position="355"/>
    </location>
</feature>
<dbReference type="AlphaFoldDB" id="A0A1X7UQ46"/>
<sequence length="1082" mass="119212">MLQLTEQREEARPVMAEGLAVKTIKLLNKRTEICDVELISYSNEQIPFNIDFNLNIKKRISFLEMKKKISSKIFPLLPMLSRQSKVVHNGQLIVYLELRASGISSQNKFKNVFDSLRKMKWVATATPTDNVKVFIIPTSSLTHELGLTSEEYSIGLHALFVLLEEGGSSYHSQSLGSGSQNSGSGTCSLEIETVPSQAVTFNELIGPNDEVGSVTKRSSDVSSSVIRMTVPEPHYARDCGIVEYRVEITTITQDISSDIFSEVTIVTQDNEEGEVDVLSCDADQLLKGLQEEEEQLQDKRQEEEEKGEEETVTSTFEKKRVSIEEYRDRKSKPTVSESPQPPTSNQISASPSLTQQQQVPYCQPVVVGGALPPQNVLSNYYSLSRTHYPPTLPYMGTPNHLLSSHMHSYIPRPPINTPIAPINAPLQPGQFQQLSSILQAEDFIRENNRRKRSRHYYRSRSRSRSPSSSNSRTRSRRTRSRSHSRSHSRSTSWSPPRSNSRTRSHRTHSRSRSHSYSRSRSPSPPVRDRHSEVPTGGGGGAAPSKDKQCQTSNTVSLKSKRIQVDTSYFNYSIGTQTAKTRVFNSSSQTHHTCIHDSVAELNALFSSEIEDSLIEEHYKILEECIDSHCPPNVNRNESPLSGCSHISEGIWSGEDHDDVINTSDDVINSSGDVINTSCDVINTSCDVIVESSQEECVAVDVKNHVEMIDHKETSDHVDITDDQGISNHVDITDHVEISDDQGITDHQDITDQGETKDCVGPELNSVSSVNDNLMGPTPMVLEEEEGTDEVITPLSPLNDISVSDSSLRIKSSSAPPTLINNMYGNILERVRVHILRSKSVSPSIGEVLPPLPPSSPPPPGPPPPPPGPPPPSSPPPPPPPGPPPTAPHSDPSLFLPLPTPSLLSTPFIHDQPPVHAPPPIYAPPHSVYAPSPSAPLLSALPPPAHVLHAPPLHSSVYAPSHQVQYAAAPLTFPPPPCPSIQSPIGYHSVLRTQNNRNSINDHMEAFPLSPEIEDGEIVEENDCYCQSPLITSPVTSDGHFTDVSSHSEKLRCDYTSEEEEEEEEEPVPPSAATIYQPQRSLQ</sequence>
<evidence type="ECO:0000313" key="2">
    <source>
        <dbReference type="EnsemblMetazoa" id="Aqu2.1.29893_001"/>
    </source>
</evidence>
<proteinExistence type="predicted"/>
<dbReference type="eggNOG" id="KOG0160">
    <property type="taxonomic scope" value="Eukaryota"/>
</dbReference>
<dbReference type="PANTHER" id="PTHR16207:SF11">
    <property type="entry name" value="SET DOMAIN-CONTAINING PROTEIN"/>
    <property type="match status" value="1"/>
</dbReference>
<feature type="compositionally biased region" description="Pro residues" evidence="1">
    <location>
        <begin position="849"/>
        <end position="886"/>
    </location>
</feature>
<dbReference type="InParanoid" id="A0A1X7UQ46"/>
<feature type="compositionally biased region" description="Basic and acidic residues" evidence="1">
    <location>
        <begin position="316"/>
        <end position="328"/>
    </location>
</feature>
<feature type="region of interest" description="Disordered" evidence="1">
    <location>
        <begin position="445"/>
        <end position="556"/>
    </location>
</feature>
<feature type="compositionally biased region" description="Polar residues" evidence="1">
    <location>
        <begin position="333"/>
        <end position="354"/>
    </location>
</feature>
<feature type="compositionally biased region" description="Acidic residues" evidence="1">
    <location>
        <begin position="1055"/>
        <end position="1066"/>
    </location>
</feature>
<dbReference type="GO" id="GO:0045814">
    <property type="term" value="P:negative regulation of gene expression, epigenetic"/>
    <property type="evidence" value="ECO:0007669"/>
    <property type="project" value="InterPro"/>
</dbReference>
<feature type="compositionally biased region" description="Basic residues" evidence="1">
    <location>
        <begin position="448"/>
        <end position="463"/>
    </location>
</feature>
<feature type="region of interest" description="Disordered" evidence="1">
    <location>
        <begin position="845"/>
        <end position="896"/>
    </location>
</feature>
<accession>A0A1X7UQ46</accession>
<protein>
    <submittedName>
        <fullName evidence="2">Uncharacterized protein</fullName>
    </submittedName>
</protein>
<evidence type="ECO:0000256" key="1">
    <source>
        <dbReference type="SAM" id="MobiDB-lite"/>
    </source>
</evidence>
<dbReference type="PANTHER" id="PTHR16207">
    <property type="entry name" value="SET DOMAIN-CONTAINING PROTEIN"/>
    <property type="match status" value="1"/>
</dbReference>
<feature type="compositionally biased region" description="Low complexity" evidence="1">
    <location>
        <begin position="489"/>
        <end position="499"/>
    </location>
</feature>
<name>A0A1X7UQ46_AMPQE</name>
<feature type="compositionally biased region" description="Basic residues" evidence="1">
    <location>
        <begin position="473"/>
        <end position="488"/>
    </location>
</feature>
<dbReference type="eggNOG" id="KOG3976">
    <property type="taxonomic scope" value="Eukaryota"/>
</dbReference>
<dbReference type="PRINTS" id="PR01217">
    <property type="entry name" value="PRICHEXTENSN"/>
</dbReference>
<feature type="compositionally biased region" description="Polar residues" evidence="1">
    <location>
        <begin position="1073"/>
        <end position="1082"/>
    </location>
</feature>
<organism evidence="2">
    <name type="scientific">Amphimedon queenslandica</name>
    <name type="common">Sponge</name>
    <dbReference type="NCBI Taxonomy" id="400682"/>
    <lineage>
        <taxon>Eukaryota</taxon>
        <taxon>Metazoa</taxon>
        <taxon>Porifera</taxon>
        <taxon>Demospongiae</taxon>
        <taxon>Heteroscleromorpha</taxon>
        <taxon>Haplosclerida</taxon>
        <taxon>Niphatidae</taxon>
        <taxon>Amphimedon</taxon>
    </lineage>
</organism>
<feature type="compositionally biased region" description="Basic residues" evidence="1">
    <location>
        <begin position="500"/>
        <end position="517"/>
    </location>
</feature>
<feature type="compositionally biased region" description="Basic and acidic residues" evidence="1">
    <location>
        <begin position="1045"/>
        <end position="1054"/>
    </location>
</feature>
<reference evidence="2" key="1">
    <citation type="submission" date="2017-05" db="UniProtKB">
        <authorList>
            <consortium name="EnsemblMetazoa"/>
        </authorList>
    </citation>
    <scope>IDENTIFICATION</scope>
</reference>
<dbReference type="EnsemblMetazoa" id="Aqu2.1.29893_001">
    <property type="protein sequence ID" value="Aqu2.1.29893_001"/>
    <property type="gene ID" value="Aqu2.1.29893"/>
</dbReference>